<sequence>MKGINPVTMENNNRSNYKNGFMIAIVLVFLSIASVLLLTVYEIIGNYRTNAVRMSVSSQLEVDALNTLNTGIGYMRTKSAGVLGFNVTFQSLTPTWFNDFYGKLSQEWKNFINTSVLRNSHFTVIDITDSTNNSQGDFPVNELRTYFNDRKLSRVTISVFRMNNPLKVFIVSRIEKNNQTAYAYGVITSKLLNQYVYFTNRETSSTFGTIYFKSGELIDGPMRTHDYININNAGGVPVFTSTVEFLGIKNPQGQVVPESQYSNFANLQGNPAYRILNNDDISRLDFSSIKNDYKTKLQTLVRDYSAIKASPSVLSGIKFTGDVIVSFNHGQGGSNYDVKISQGTTDYIITWNPSPPNATLRKQGGGSAEETDILFNGIISATGNITVDGPTALSTYKGNYTLFAEGDIILKDRIIPYNTYTNKFTANEHGNNGDPVSNAQVQDIKNFVSSNETSSLNLVAINNVRIGQKLDDMKIFASIYAFDGSFQVDGYNTGSSAGQLFVLGSIMQNYRGPVGTFNPFTGQTTTGYYKTYSYDPRILTGAYQPDGTPTKSGTISLKVVGIAR</sequence>
<evidence type="ECO:0000256" key="1">
    <source>
        <dbReference type="SAM" id="Phobius"/>
    </source>
</evidence>
<dbReference type="STRING" id="1121883.SAMN02745226_01851"/>
<dbReference type="Proteomes" id="UP000184207">
    <property type="component" value="Unassembled WGS sequence"/>
</dbReference>
<evidence type="ECO:0000313" key="3">
    <source>
        <dbReference type="Proteomes" id="UP000184207"/>
    </source>
</evidence>
<accession>A0A1M7TCV3</accession>
<keyword evidence="1" id="KW-1133">Transmembrane helix</keyword>
<proteinExistence type="predicted"/>
<dbReference type="RefSeq" id="WP_245789677.1">
    <property type="nucleotide sequence ID" value="NZ_FRDJ01000014.1"/>
</dbReference>
<evidence type="ECO:0000313" key="2">
    <source>
        <dbReference type="EMBL" id="SHN68604.1"/>
    </source>
</evidence>
<feature type="transmembrane region" description="Helical" evidence="1">
    <location>
        <begin position="20"/>
        <end position="44"/>
    </location>
</feature>
<keyword evidence="1" id="KW-0472">Membrane</keyword>
<protein>
    <submittedName>
        <fullName evidence="2">Uncharacterized protein</fullName>
    </submittedName>
</protein>
<dbReference type="AlphaFoldDB" id="A0A1M7TCV3"/>
<gene>
    <name evidence="2" type="ORF">SAMN02745226_01851</name>
</gene>
<reference evidence="3" key="1">
    <citation type="submission" date="2016-12" db="EMBL/GenBank/DDBJ databases">
        <authorList>
            <person name="Varghese N."/>
            <person name="Submissions S."/>
        </authorList>
    </citation>
    <scope>NUCLEOTIDE SEQUENCE [LARGE SCALE GENOMIC DNA]</scope>
    <source>
        <strain evidence="3">DSM 13020</strain>
    </source>
</reference>
<keyword evidence="1" id="KW-0812">Transmembrane</keyword>
<organism evidence="2 3">
    <name type="scientific">Fervidobacterium gondwanense DSM 13020</name>
    <dbReference type="NCBI Taxonomy" id="1121883"/>
    <lineage>
        <taxon>Bacteria</taxon>
        <taxon>Thermotogati</taxon>
        <taxon>Thermotogota</taxon>
        <taxon>Thermotogae</taxon>
        <taxon>Thermotogales</taxon>
        <taxon>Fervidobacteriaceae</taxon>
        <taxon>Fervidobacterium</taxon>
    </lineage>
</organism>
<dbReference type="EMBL" id="FRDJ01000014">
    <property type="protein sequence ID" value="SHN68604.1"/>
    <property type="molecule type" value="Genomic_DNA"/>
</dbReference>
<name>A0A1M7TCV3_FERGO</name>
<keyword evidence="3" id="KW-1185">Reference proteome</keyword>